<reference evidence="1 2" key="1">
    <citation type="submission" date="2013-08" db="EMBL/GenBank/DDBJ databases">
        <authorList>
            <person name="Huang J."/>
            <person name="Wang G."/>
        </authorList>
    </citation>
    <scope>NUCLEOTIDE SEQUENCE [LARGE SCALE GENOMIC DNA]</scope>
    <source>
        <strain evidence="1 2">JSM 072002</strain>
    </source>
</reference>
<dbReference type="EMBL" id="AVPG01000043">
    <property type="protein sequence ID" value="KGX84281.1"/>
    <property type="molecule type" value="Genomic_DNA"/>
</dbReference>
<dbReference type="Gene3D" id="2.170.120.40">
    <property type="entry name" value="YbbR-like domain"/>
    <property type="match status" value="2"/>
</dbReference>
<dbReference type="OrthoDB" id="2960905at2"/>
<dbReference type="PANTHER" id="PTHR37804">
    <property type="entry name" value="CDAA REGULATORY PROTEIN CDAR"/>
    <property type="match status" value="1"/>
</dbReference>
<dbReference type="InterPro" id="IPR053154">
    <property type="entry name" value="c-di-AMP_regulator"/>
</dbReference>
<accession>A0A0A5FU19</accession>
<dbReference type="STRING" id="1385512.N784_14460"/>
<dbReference type="Proteomes" id="UP000030401">
    <property type="component" value="Unassembled WGS sequence"/>
</dbReference>
<comment type="caution">
    <text evidence="1">The sequence shown here is derived from an EMBL/GenBank/DDBJ whole genome shotgun (WGS) entry which is preliminary data.</text>
</comment>
<dbReference type="Pfam" id="PF07949">
    <property type="entry name" value="YbbR"/>
    <property type="match status" value="3"/>
</dbReference>
<sequence>MDKWLKNKWFIRVFTLVIALLLYASVNLNDTSSQKDSILPGGNKELMSMNSIPLQVYMNDEDYVVEGVPETITVTVEGPSTVVTRTIIQKNFEMFVDLNDLGPGTYTVPVEHKGISNQLSVYTQPKELEVTIEEKAQADYAVQLDYVHASNVAKGYEIGEATVKPSSVTITGSKAEVEKVSLVKAIVDVQGATDDVSINDAPVKVYDQQGNELNVFVEPNTVQVDATIIPPHKEVPVQVKTKGELPEGLSVDSIKTDPEKVKVYGAQEVLDAVDAVETTVDLSNMEKDTTLSVDLTKPDKASKIEPGEVKVEIDVEKSEKKTLSDVEVGVKSQQEGQKVTFIEPANNVIEIKATGTDATLKGMSKDDFEVFVNVEEYSNGEHTVPIEIEGPKAVRWNTDTEQATIQIE</sequence>
<gene>
    <name evidence="1" type="ORF">N784_14460</name>
</gene>
<evidence type="ECO:0000313" key="2">
    <source>
        <dbReference type="Proteomes" id="UP000030401"/>
    </source>
</evidence>
<organism evidence="1 2">
    <name type="scientific">Pontibacillus litoralis JSM 072002</name>
    <dbReference type="NCBI Taxonomy" id="1385512"/>
    <lineage>
        <taxon>Bacteria</taxon>
        <taxon>Bacillati</taxon>
        <taxon>Bacillota</taxon>
        <taxon>Bacilli</taxon>
        <taxon>Bacillales</taxon>
        <taxon>Bacillaceae</taxon>
        <taxon>Pontibacillus</taxon>
    </lineage>
</organism>
<evidence type="ECO:0000313" key="1">
    <source>
        <dbReference type="EMBL" id="KGX84281.1"/>
    </source>
</evidence>
<evidence type="ECO:0008006" key="3">
    <source>
        <dbReference type="Google" id="ProtNLM"/>
    </source>
</evidence>
<name>A0A0A5FU19_9BACI</name>
<proteinExistence type="predicted"/>
<dbReference type="PANTHER" id="PTHR37804:SF1">
    <property type="entry name" value="CDAA REGULATORY PROTEIN CDAR"/>
    <property type="match status" value="1"/>
</dbReference>
<dbReference type="RefSeq" id="WP_036836412.1">
    <property type="nucleotide sequence ID" value="NZ_AVPG01000043.1"/>
</dbReference>
<dbReference type="eggNOG" id="COG4856">
    <property type="taxonomic scope" value="Bacteria"/>
</dbReference>
<dbReference type="AlphaFoldDB" id="A0A0A5FU19"/>
<keyword evidence="2" id="KW-1185">Reference proteome</keyword>
<dbReference type="InterPro" id="IPR012505">
    <property type="entry name" value="YbbR"/>
</dbReference>
<dbReference type="Gene3D" id="2.170.120.30">
    <property type="match status" value="2"/>
</dbReference>
<protein>
    <recommendedName>
        <fullName evidence="3">YbbR-like domain-containing protein ybbR</fullName>
    </recommendedName>
</protein>